<name>A0ABW4SG67_9BACL</name>
<comment type="caution">
    <text evidence="1">The sequence shown here is derived from an EMBL/GenBank/DDBJ whole genome shotgun (WGS) entry which is preliminary data.</text>
</comment>
<accession>A0ABW4SG67</accession>
<dbReference type="EMBL" id="JBHUGI010000006">
    <property type="protein sequence ID" value="MFD1927389.1"/>
    <property type="molecule type" value="Genomic_DNA"/>
</dbReference>
<evidence type="ECO:0000313" key="1">
    <source>
        <dbReference type="EMBL" id="MFD1927389.1"/>
    </source>
</evidence>
<keyword evidence="2" id="KW-1185">Reference proteome</keyword>
<gene>
    <name evidence="1" type="ORF">ACFSFY_04835</name>
</gene>
<reference evidence="2" key="1">
    <citation type="journal article" date="2019" name="Int. J. Syst. Evol. Microbiol.">
        <title>The Global Catalogue of Microorganisms (GCM) 10K type strain sequencing project: providing services to taxonomists for standard genome sequencing and annotation.</title>
        <authorList>
            <consortium name="The Broad Institute Genomics Platform"/>
            <consortium name="The Broad Institute Genome Sequencing Center for Infectious Disease"/>
            <person name="Wu L."/>
            <person name="Ma J."/>
        </authorList>
    </citation>
    <scope>NUCLEOTIDE SEQUENCE [LARGE SCALE GENOMIC DNA]</scope>
    <source>
        <strain evidence="2">CGMCC 4.7177</strain>
    </source>
</reference>
<sequence length="121" mass="14041">MKYKLIPVVILLIIVMSLTGCNKERNAKKYDAAINQVITLENKYLQSEGILNETEILKREDIGIIVYKKGGFISLIYEIGSHKKIESLYKKNMNDNYKNYPNTKKRECQYLCVNDNPTFSL</sequence>
<dbReference type="RefSeq" id="WP_381536035.1">
    <property type="nucleotide sequence ID" value="NZ_JBHUGI010000006.1"/>
</dbReference>
<organism evidence="1 2">
    <name type="scientific">Sporosarcina siberiensis</name>
    <dbReference type="NCBI Taxonomy" id="1365606"/>
    <lineage>
        <taxon>Bacteria</taxon>
        <taxon>Bacillati</taxon>
        <taxon>Bacillota</taxon>
        <taxon>Bacilli</taxon>
        <taxon>Bacillales</taxon>
        <taxon>Caryophanaceae</taxon>
        <taxon>Sporosarcina</taxon>
    </lineage>
</organism>
<evidence type="ECO:0000313" key="2">
    <source>
        <dbReference type="Proteomes" id="UP001597218"/>
    </source>
</evidence>
<dbReference type="Proteomes" id="UP001597218">
    <property type="component" value="Unassembled WGS sequence"/>
</dbReference>
<evidence type="ECO:0008006" key="3">
    <source>
        <dbReference type="Google" id="ProtNLM"/>
    </source>
</evidence>
<proteinExistence type="predicted"/>
<protein>
    <recommendedName>
        <fullName evidence="3">Lipoprotein</fullName>
    </recommendedName>
</protein>
<dbReference type="PROSITE" id="PS51257">
    <property type="entry name" value="PROKAR_LIPOPROTEIN"/>
    <property type="match status" value="1"/>
</dbReference>